<protein>
    <submittedName>
        <fullName evidence="2">Blue light sensor protein</fullName>
    </submittedName>
</protein>
<accession>A0A0J6VAZ5</accession>
<gene>
    <name evidence="2" type="ORF">VP06_10385</name>
</gene>
<dbReference type="PROSITE" id="PS50925">
    <property type="entry name" value="BLUF"/>
    <property type="match status" value="1"/>
</dbReference>
<dbReference type="InterPro" id="IPR036046">
    <property type="entry name" value="Acylphosphatase-like_dom_sf"/>
</dbReference>
<sequence length="156" mass="17991">MRPSKRSSLIHLIYFSRAQLSAEPQERARQVNDIARHAQKKNEFSVITSLLIVDQGYFIQILEGERMSVQETFQRISGDIRHRDVHIVEWREIAKREFVTSFAYVLRTQTNDILFQKANLAPMLQRGTPKASTIHSLAQALQADTMAKQGIDHLFV</sequence>
<organism evidence="2 3">
    <name type="scientific">Methylobacterium aquaticum</name>
    <dbReference type="NCBI Taxonomy" id="270351"/>
    <lineage>
        <taxon>Bacteria</taxon>
        <taxon>Pseudomonadati</taxon>
        <taxon>Pseudomonadota</taxon>
        <taxon>Alphaproteobacteria</taxon>
        <taxon>Hyphomicrobiales</taxon>
        <taxon>Methylobacteriaceae</taxon>
        <taxon>Methylobacterium</taxon>
    </lineage>
</organism>
<reference evidence="2 3" key="1">
    <citation type="submission" date="2015-03" db="EMBL/GenBank/DDBJ databases">
        <title>Genome sequencing of Methylobacterium aquaticum DSM16371 type strain.</title>
        <authorList>
            <person name="Chaudhry V."/>
            <person name="Patil P.B."/>
        </authorList>
    </citation>
    <scope>NUCLEOTIDE SEQUENCE [LARGE SCALE GENOMIC DNA]</scope>
    <source>
        <strain evidence="2 3">DSM 16371</strain>
    </source>
</reference>
<evidence type="ECO:0000313" key="2">
    <source>
        <dbReference type="EMBL" id="KMO36186.1"/>
    </source>
</evidence>
<evidence type="ECO:0000259" key="1">
    <source>
        <dbReference type="PROSITE" id="PS50925"/>
    </source>
</evidence>
<dbReference type="GO" id="GO:0009882">
    <property type="term" value="F:blue light photoreceptor activity"/>
    <property type="evidence" value="ECO:0007669"/>
    <property type="project" value="InterPro"/>
</dbReference>
<evidence type="ECO:0000313" key="3">
    <source>
        <dbReference type="Proteomes" id="UP000035929"/>
    </source>
</evidence>
<dbReference type="Pfam" id="PF04940">
    <property type="entry name" value="BLUF"/>
    <property type="match status" value="1"/>
</dbReference>
<feature type="domain" description="BLUF" evidence="1">
    <location>
        <begin position="9"/>
        <end position="107"/>
    </location>
</feature>
<proteinExistence type="predicted"/>
<dbReference type="Proteomes" id="UP000035929">
    <property type="component" value="Unassembled WGS sequence"/>
</dbReference>
<name>A0A0J6VAZ5_9HYPH</name>
<comment type="caution">
    <text evidence="2">The sequence shown here is derived from an EMBL/GenBank/DDBJ whole genome shotgun (WGS) entry which is preliminary data.</text>
</comment>
<dbReference type="OrthoDB" id="196105at2"/>
<dbReference type="AlphaFoldDB" id="A0A0J6VAZ5"/>
<dbReference type="SUPFAM" id="SSF54975">
    <property type="entry name" value="Acylphosphatase/BLUF domain-like"/>
    <property type="match status" value="1"/>
</dbReference>
<dbReference type="SMART" id="SM01034">
    <property type="entry name" value="BLUF"/>
    <property type="match status" value="1"/>
</dbReference>
<dbReference type="RefSeq" id="WP_048463688.1">
    <property type="nucleotide sequence ID" value="NZ_JBNTQU010000049.1"/>
</dbReference>
<dbReference type="InterPro" id="IPR007024">
    <property type="entry name" value="BLUF_domain"/>
</dbReference>
<dbReference type="GO" id="GO:0071949">
    <property type="term" value="F:FAD binding"/>
    <property type="evidence" value="ECO:0007669"/>
    <property type="project" value="InterPro"/>
</dbReference>
<dbReference type="EMBL" id="LABX01000072">
    <property type="protein sequence ID" value="KMO36186.1"/>
    <property type="molecule type" value="Genomic_DNA"/>
</dbReference>
<dbReference type="Gene3D" id="3.30.70.100">
    <property type="match status" value="1"/>
</dbReference>
<dbReference type="PATRIC" id="fig|270351.6.peg.6973"/>